<dbReference type="Proteomes" id="UP000267606">
    <property type="component" value="Unassembled WGS sequence"/>
</dbReference>
<dbReference type="WBParaSite" id="OFLC_0001026401-mRNA-1">
    <property type="protein sequence ID" value="OFLC_0001026401-mRNA-1"/>
    <property type="gene ID" value="OFLC_0001026401"/>
</dbReference>
<accession>A0A183HS03</accession>
<dbReference type="EMBL" id="UZAJ01013507">
    <property type="protein sequence ID" value="VDO67181.1"/>
    <property type="molecule type" value="Genomic_DNA"/>
</dbReference>
<sequence>MSRSVPRNYWNSAYRRLVPRYFVATHRFMMIVIKIIRKVA</sequence>
<protein>
    <submittedName>
        <fullName evidence="3">SAM-dependent methyltransferase</fullName>
    </submittedName>
</protein>
<evidence type="ECO:0000313" key="3">
    <source>
        <dbReference type="WBParaSite" id="OFLC_0001026401-mRNA-1"/>
    </source>
</evidence>
<proteinExistence type="predicted"/>
<name>A0A183HS03_9BILA</name>
<reference evidence="1 2" key="2">
    <citation type="submission" date="2018-11" db="EMBL/GenBank/DDBJ databases">
        <authorList>
            <consortium name="Pathogen Informatics"/>
        </authorList>
    </citation>
    <scope>NUCLEOTIDE SEQUENCE [LARGE SCALE GENOMIC DNA]</scope>
</reference>
<gene>
    <name evidence="1" type="ORF">OFLC_LOCUS10271</name>
</gene>
<reference evidence="3" key="1">
    <citation type="submission" date="2016-06" db="UniProtKB">
        <authorList>
            <consortium name="WormBaseParasite"/>
        </authorList>
    </citation>
    <scope>IDENTIFICATION</scope>
</reference>
<evidence type="ECO:0000313" key="1">
    <source>
        <dbReference type="EMBL" id="VDO67181.1"/>
    </source>
</evidence>
<evidence type="ECO:0000313" key="2">
    <source>
        <dbReference type="Proteomes" id="UP000267606"/>
    </source>
</evidence>
<keyword evidence="2" id="KW-1185">Reference proteome</keyword>
<organism evidence="3">
    <name type="scientific">Onchocerca flexuosa</name>
    <dbReference type="NCBI Taxonomy" id="387005"/>
    <lineage>
        <taxon>Eukaryota</taxon>
        <taxon>Metazoa</taxon>
        <taxon>Ecdysozoa</taxon>
        <taxon>Nematoda</taxon>
        <taxon>Chromadorea</taxon>
        <taxon>Rhabditida</taxon>
        <taxon>Spirurina</taxon>
        <taxon>Spiruromorpha</taxon>
        <taxon>Filarioidea</taxon>
        <taxon>Onchocercidae</taxon>
        <taxon>Onchocerca</taxon>
    </lineage>
</organism>
<dbReference type="AlphaFoldDB" id="A0A183HS03"/>